<keyword evidence="3" id="KW-1185">Reference proteome</keyword>
<dbReference type="Proteomes" id="UP000000600">
    <property type="component" value="Unassembled WGS sequence"/>
</dbReference>
<dbReference type="HOGENOM" id="CLU_766079_0_0_1"/>
<organism evidence="2 3">
    <name type="scientific">Paramecium tetraurelia</name>
    <dbReference type="NCBI Taxonomy" id="5888"/>
    <lineage>
        <taxon>Eukaryota</taxon>
        <taxon>Sar</taxon>
        <taxon>Alveolata</taxon>
        <taxon>Ciliophora</taxon>
        <taxon>Intramacronucleata</taxon>
        <taxon>Oligohymenophorea</taxon>
        <taxon>Peniculida</taxon>
        <taxon>Parameciidae</taxon>
        <taxon>Paramecium</taxon>
    </lineage>
</organism>
<dbReference type="GO" id="GO:0005886">
    <property type="term" value="C:plasma membrane"/>
    <property type="evidence" value="ECO:0000318"/>
    <property type="project" value="GO_Central"/>
</dbReference>
<sequence length="364" mass="40694">MDYQLQLLLEVPQCKLFEIKNQQPKQVDAGTLHIYQSEQLKLSFIKFSQFQYTLQKNIPVMVAQLVNGSKMYIFPGLNEIFYGIIVEKQDQVSDTFEHLLSINVRLVISSQKQHQNVMSKSIYQGRSNMKQLDDQQKLSQQDLMLRTGIMQVNLWDHVGQGEKPPGVSDYIKQGGNAIRQGLISVAGFIGEGIKKGGELISEKITDKEQKEVSEDTLNKVKLVNKGSKAILQFTKAQVDALINLGKLIADEAEKQFENSETGKKMQEHKYYDDAKNVGGAAVVAVVSIYDGLTEALSVLLDCTGQATTEVIKNKYGDKASELSKEGFEAAGNVLAFDKIYVQAAAKAVLEQQQQQQQQQQLQKQ</sequence>
<dbReference type="InParanoid" id="A0C7V9"/>
<reference evidence="2 3" key="1">
    <citation type="journal article" date="2006" name="Nature">
        <title>Global trends of whole-genome duplications revealed by the ciliate Paramecium tetraurelia.</title>
        <authorList>
            <consortium name="Genoscope"/>
            <person name="Aury J.-M."/>
            <person name="Jaillon O."/>
            <person name="Duret L."/>
            <person name="Noel B."/>
            <person name="Jubin C."/>
            <person name="Porcel B.M."/>
            <person name="Segurens B."/>
            <person name="Daubin V."/>
            <person name="Anthouard V."/>
            <person name="Aiach N."/>
            <person name="Arnaiz O."/>
            <person name="Billaut A."/>
            <person name="Beisson J."/>
            <person name="Blanc I."/>
            <person name="Bouhouche K."/>
            <person name="Camara F."/>
            <person name="Duharcourt S."/>
            <person name="Guigo R."/>
            <person name="Gogendeau D."/>
            <person name="Katinka M."/>
            <person name="Keller A.-M."/>
            <person name="Kissmehl R."/>
            <person name="Klotz C."/>
            <person name="Koll F."/>
            <person name="Le Moue A."/>
            <person name="Lepere C."/>
            <person name="Malinsky S."/>
            <person name="Nowacki M."/>
            <person name="Nowak J.K."/>
            <person name="Plattner H."/>
            <person name="Poulain J."/>
            <person name="Ruiz F."/>
            <person name="Serrano V."/>
            <person name="Zagulski M."/>
            <person name="Dessen P."/>
            <person name="Betermier M."/>
            <person name="Weissenbach J."/>
            <person name="Scarpelli C."/>
            <person name="Schachter V."/>
            <person name="Sperling L."/>
            <person name="Meyer E."/>
            <person name="Cohen J."/>
            <person name="Wincker P."/>
        </authorList>
    </citation>
    <scope>NUCLEOTIDE SEQUENCE [LARGE SCALE GENOMIC DNA]</scope>
    <source>
        <strain evidence="2 3">Stock d4-2</strain>
    </source>
</reference>
<feature type="domain" description="Senescence" evidence="1">
    <location>
        <begin position="170"/>
        <end position="349"/>
    </location>
</feature>
<dbReference type="PANTHER" id="PTHR21068">
    <property type="entry name" value="SPARTIN"/>
    <property type="match status" value="1"/>
</dbReference>
<dbReference type="EMBL" id="CT868048">
    <property type="protein sequence ID" value="CAK66876.1"/>
    <property type="molecule type" value="Genomic_DNA"/>
</dbReference>
<dbReference type="KEGG" id="ptm:GSPATT00036007001"/>
<dbReference type="Pfam" id="PF06911">
    <property type="entry name" value="Senescence"/>
    <property type="match status" value="1"/>
</dbReference>
<evidence type="ECO:0000313" key="2">
    <source>
        <dbReference type="EMBL" id="CAK66876.1"/>
    </source>
</evidence>
<dbReference type="OrthoDB" id="299998at2759"/>
<dbReference type="InterPro" id="IPR045036">
    <property type="entry name" value="Spartin-like"/>
</dbReference>
<name>A0C7V9_PARTE</name>
<dbReference type="GeneID" id="5020058"/>
<dbReference type="PANTHER" id="PTHR21068:SF43">
    <property type="entry name" value="SPARTIN"/>
    <property type="match status" value="1"/>
</dbReference>
<dbReference type="STRING" id="5888.A0C7V9"/>
<protein>
    <recommendedName>
        <fullName evidence="1">Senescence domain-containing protein</fullName>
    </recommendedName>
</protein>
<dbReference type="eggNOG" id="KOG2709">
    <property type="taxonomic scope" value="Eukaryota"/>
</dbReference>
<proteinExistence type="predicted"/>
<dbReference type="AlphaFoldDB" id="A0C7V9"/>
<accession>A0C7V9</accession>
<gene>
    <name evidence="2" type="ORF">GSPATT00036007001</name>
</gene>
<dbReference type="OMA" id="LEVPQCK"/>
<evidence type="ECO:0000259" key="1">
    <source>
        <dbReference type="Pfam" id="PF06911"/>
    </source>
</evidence>
<dbReference type="RefSeq" id="XP_001434273.1">
    <property type="nucleotide sequence ID" value="XM_001434236.1"/>
</dbReference>
<evidence type="ECO:0000313" key="3">
    <source>
        <dbReference type="Proteomes" id="UP000000600"/>
    </source>
</evidence>
<dbReference type="InterPro" id="IPR009686">
    <property type="entry name" value="Senescence/spartin_C"/>
</dbReference>